<reference evidence="13 14" key="1">
    <citation type="submission" date="2017-01" db="EMBL/GenBank/DDBJ databases">
        <title>Complete genome of Lacinutrix venerupis DOK2-8 isolated from seawater in Dokdo.</title>
        <authorList>
            <person name="Chi W.-J."/>
            <person name="Kim J.H."/>
        </authorList>
    </citation>
    <scope>NUCLEOTIDE SEQUENCE [LARGE SCALE GENOMIC DNA]</scope>
    <source>
        <strain evidence="13 14">DOK2-8</strain>
    </source>
</reference>
<comment type="catalytic activity">
    <reaction evidence="9 10 12">
        <text>L-threonyl-[protein] + FAD = FMN-L-threonyl-[protein] + AMP + H(+)</text>
        <dbReference type="Rhea" id="RHEA:36847"/>
        <dbReference type="Rhea" id="RHEA-COMP:11060"/>
        <dbReference type="Rhea" id="RHEA-COMP:11061"/>
        <dbReference type="ChEBI" id="CHEBI:15378"/>
        <dbReference type="ChEBI" id="CHEBI:30013"/>
        <dbReference type="ChEBI" id="CHEBI:57692"/>
        <dbReference type="ChEBI" id="CHEBI:74257"/>
        <dbReference type="ChEBI" id="CHEBI:456215"/>
        <dbReference type="EC" id="2.7.1.180"/>
    </reaction>
</comment>
<dbReference type="KEGG" id="lvn:BWR22_13165"/>
<sequence>MKLLFALKKFLFVLCLVVFFVSCKQELKNSKISGSVFGTFYEITYASNTNENYKKQFDSIFYIINKSMSNYQPDSNISKLNKNENISVDAHFVKVFKASKKLYRETEGALDPTIGNLVNAWDFGSEKPKIKIDSMKIDSLLNYVGFNRVGLVDNYIKKEDGVFIDFNAIAKGYAVDVIGEFLEAKAVKNYMVNIGGELRSKGVNVDKKKNWTVGVENPNFDGSQSTNTVIELKDKAMATSGTYRKFKLDENGNRYAHIINTKTGYPSKTNILSVSVIAETCMMADGYATALQAMGVKKADYFLAKHPELKAYIIFENNKQELEVLDINGFKE</sequence>
<feature type="binding site" evidence="11">
    <location>
        <position position="289"/>
    </location>
    <ligand>
        <name>Mg(2+)</name>
        <dbReference type="ChEBI" id="CHEBI:18420"/>
    </ligand>
</feature>
<keyword evidence="5 10" id="KW-0479">Metal-binding</keyword>
<keyword evidence="12" id="KW-1003">Cell membrane</keyword>
<dbReference type="PIRSF" id="PIRSF006268">
    <property type="entry name" value="ApbE"/>
    <property type="match status" value="1"/>
</dbReference>
<comment type="subcellular location">
    <subcellularLocation>
        <location evidence="12">Cell inner membrane</location>
        <topology evidence="12">Lipid-anchor</topology>
        <orientation evidence="12">Periplasmic side</orientation>
    </subcellularLocation>
</comment>
<dbReference type="Pfam" id="PF02424">
    <property type="entry name" value="ApbE"/>
    <property type="match status" value="1"/>
</dbReference>
<evidence type="ECO:0000256" key="9">
    <source>
        <dbReference type="ARBA" id="ARBA00048540"/>
    </source>
</evidence>
<comment type="function">
    <text evidence="12">Flavin transferase that catalyzes the transfer of the FMN moiety of FAD and its covalent binding to the hydroxyl group of a threonine residue in a target flavoprotein.</text>
</comment>
<dbReference type="RefSeq" id="WP_076734118.1">
    <property type="nucleotide sequence ID" value="NZ_CP019352.1"/>
</dbReference>
<keyword evidence="12" id="KW-0472">Membrane</keyword>
<evidence type="ECO:0000256" key="1">
    <source>
        <dbReference type="ARBA" id="ARBA00011955"/>
    </source>
</evidence>
<feature type="binding site" evidence="11">
    <location>
        <position position="168"/>
    </location>
    <ligand>
        <name>Mg(2+)</name>
        <dbReference type="ChEBI" id="CHEBI:18420"/>
    </ligand>
</feature>
<comment type="cofactor">
    <cofactor evidence="11">
        <name>Mg(2+)</name>
        <dbReference type="ChEBI" id="CHEBI:18420"/>
    </cofactor>
    <cofactor evidence="11">
        <name>Mn(2+)</name>
        <dbReference type="ChEBI" id="CHEBI:29035"/>
    </cofactor>
    <text evidence="11">Magnesium. Can also use manganese.</text>
</comment>
<dbReference type="PANTHER" id="PTHR30040:SF2">
    <property type="entry name" value="FAD:PROTEIN FMN TRANSFERASE"/>
    <property type="match status" value="1"/>
</dbReference>
<dbReference type="AlphaFoldDB" id="A0AAC9LMH0"/>
<accession>A0AAC9LMH0</accession>
<keyword evidence="14" id="KW-1185">Reference proteome</keyword>
<dbReference type="Gene3D" id="3.10.520.10">
    <property type="entry name" value="ApbE-like domains"/>
    <property type="match status" value="1"/>
</dbReference>
<evidence type="ECO:0000256" key="6">
    <source>
        <dbReference type="ARBA" id="ARBA00022827"/>
    </source>
</evidence>
<dbReference type="GO" id="GO:0005886">
    <property type="term" value="C:plasma membrane"/>
    <property type="evidence" value="ECO:0007669"/>
    <property type="project" value="UniProtKB-SubCell"/>
</dbReference>
<gene>
    <name evidence="13" type="ORF">BWR22_13165</name>
</gene>
<evidence type="ECO:0000256" key="2">
    <source>
        <dbReference type="ARBA" id="ARBA00016337"/>
    </source>
</evidence>
<name>A0AAC9LMH0_9FLAO</name>
<dbReference type="EC" id="2.7.1.180" evidence="1 10"/>
<evidence type="ECO:0000256" key="5">
    <source>
        <dbReference type="ARBA" id="ARBA00022723"/>
    </source>
</evidence>
<evidence type="ECO:0000256" key="3">
    <source>
        <dbReference type="ARBA" id="ARBA00022630"/>
    </source>
</evidence>
<dbReference type="InterPro" id="IPR024932">
    <property type="entry name" value="ApbE"/>
</dbReference>
<keyword evidence="7 10" id="KW-0460">Magnesium</keyword>
<keyword evidence="12" id="KW-0449">Lipoprotein</keyword>
<keyword evidence="6 10" id="KW-0274">FAD</keyword>
<keyword evidence="12" id="KW-0997">Cell inner membrane</keyword>
<dbReference type="GO" id="GO:0046872">
    <property type="term" value="F:metal ion binding"/>
    <property type="evidence" value="ECO:0007669"/>
    <property type="project" value="UniProtKB-UniRule"/>
</dbReference>
<evidence type="ECO:0000313" key="14">
    <source>
        <dbReference type="Proteomes" id="UP000187506"/>
    </source>
</evidence>
<dbReference type="PROSITE" id="PS51257">
    <property type="entry name" value="PROKAR_LIPOPROTEIN"/>
    <property type="match status" value="1"/>
</dbReference>
<evidence type="ECO:0000256" key="12">
    <source>
        <dbReference type="RuleBase" id="RU363002"/>
    </source>
</evidence>
<organism evidence="13 14">
    <name type="scientific">Lacinutrix venerupis</name>
    <dbReference type="NCBI Taxonomy" id="1486034"/>
    <lineage>
        <taxon>Bacteria</taxon>
        <taxon>Pseudomonadati</taxon>
        <taxon>Bacteroidota</taxon>
        <taxon>Flavobacteriia</taxon>
        <taxon>Flavobacteriales</taxon>
        <taxon>Flavobacteriaceae</taxon>
        <taxon>Lacinutrix</taxon>
    </lineage>
</organism>
<evidence type="ECO:0000256" key="8">
    <source>
        <dbReference type="ARBA" id="ARBA00031306"/>
    </source>
</evidence>
<dbReference type="SUPFAM" id="SSF143631">
    <property type="entry name" value="ApbE-like"/>
    <property type="match status" value="1"/>
</dbReference>
<dbReference type="PANTHER" id="PTHR30040">
    <property type="entry name" value="THIAMINE BIOSYNTHESIS LIPOPROTEIN APBE"/>
    <property type="match status" value="1"/>
</dbReference>
<evidence type="ECO:0000256" key="4">
    <source>
        <dbReference type="ARBA" id="ARBA00022679"/>
    </source>
</evidence>
<comment type="similarity">
    <text evidence="10 12">Belongs to the ApbE family.</text>
</comment>
<evidence type="ECO:0000256" key="7">
    <source>
        <dbReference type="ARBA" id="ARBA00022842"/>
    </source>
</evidence>
<dbReference type="InterPro" id="IPR003374">
    <property type="entry name" value="ApbE-like_sf"/>
</dbReference>
<protein>
    <recommendedName>
        <fullName evidence="2 10">FAD:protein FMN transferase</fullName>
        <ecNumber evidence="1 10">2.7.1.180</ecNumber>
    </recommendedName>
    <alternativeName>
        <fullName evidence="8 10">Flavin transferase</fullName>
    </alternativeName>
</protein>
<dbReference type="EMBL" id="CP019352">
    <property type="protein sequence ID" value="APY01215.1"/>
    <property type="molecule type" value="Genomic_DNA"/>
</dbReference>
<evidence type="ECO:0000313" key="13">
    <source>
        <dbReference type="EMBL" id="APY01215.1"/>
    </source>
</evidence>
<keyword evidence="3 10" id="KW-0285">Flavoprotein</keyword>
<dbReference type="GO" id="GO:0016740">
    <property type="term" value="F:transferase activity"/>
    <property type="evidence" value="ECO:0007669"/>
    <property type="project" value="UniProtKB-UniRule"/>
</dbReference>
<keyword evidence="4 10" id="KW-0808">Transferase</keyword>
<proteinExistence type="inferred from homology"/>
<evidence type="ECO:0000256" key="11">
    <source>
        <dbReference type="PIRSR" id="PIRSR006268-2"/>
    </source>
</evidence>
<dbReference type="Proteomes" id="UP000187506">
    <property type="component" value="Chromosome"/>
</dbReference>
<evidence type="ECO:0000256" key="10">
    <source>
        <dbReference type="PIRNR" id="PIRNR006268"/>
    </source>
</evidence>
<feature type="binding site" evidence="11">
    <location>
        <position position="285"/>
    </location>
    <ligand>
        <name>Mg(2+)</name>
        <dbReference type="ChEBI" id="CHEBI:18420"/>
    </ligand>
</feature>